<organism evidence="2 3">
    <name type="scientific">Allorhizobium terrae</name>
    <dbReference type="NCBI Taxonomy" id="1848972"/>
    <lineage>
        <taxon>Bacteria</taxon>
        <taxon>Pseudomonadati</taxon>
        <taxon>Pseudomonadota</taxon>
        <taxon>Alphaproteobacteria</taxon>
        <taxon>Hyphomicrobiales</taxon>
        <taxon>Rhizobiaceae</taxon>
        <taxon>Rhizobium/Agrobacterium group</taxon>
        <taxon>Allorhizobium</taxon>
    </lineage>
</organism>
<evidence type="ECO:0000313" key="3">
    <source>
        <dbReference type="Proteomes" id="UP000310754"/>
    </source>
</evidence>
<feature type="compositionally biased region" description="Low complexity" evidence="1">
    <location>
        <begin position="160"/>
        <end position="185"/>
    </location>
</feature>
<name>A0A4S4A5M2_9HYPH</name>
<reference evidence="2 3" key="1">
    <citation type="submission" date="2019-04" db="EMBL/GenBank/DDBJ databases">
        <title>Rhizobium terrae sp. nov., isolated from a paddy soil.</title>
        <authorList>
            <person name="Lin S.-Y."/>
            <person name="Hameed A."/>
            <person name="Huang H.-I."/>
            <person name="Young C.-C."/>
        </authorList>
    </citation>
    <scope>NUCLEOTIDE SEQUENCE [LARGE SCALE GENOMIC DNA]</scope>
    <source>
        <strain evidence="2 3">CC-HIH110</strain>
    </source>
</reference>
<evidence type="ECO:0008006" key="4">
    <source>
        <dbReference type="Google" id="ProtNLM"/>
    </source>
</evidence>
<feature type="compositionally biased region" description="Low complexity" evidence="1">
    <location>
        <begin position="55"/>
        <end position="73"/>
    </location>
</feature>
<feature type="region of interest" description="Disordered" evidence="1">
    <location>
        <begin position="55"/>
        <end position="98"/>
    </location>
</feature>
<gene>
    <name evidence="2" type="ORF">E6C51_01425</name>
</gene>
<evidence type="ECO:0000313" key="2">
    <source>
        <dbReference type="EMBL" id="THF53805.1"/>
    </source>
</evidence>
<proteinExistence type="predicted"/>
<dbReference type="AlphaFoldDB" id="A0A4S4A5M2"/>
<dbReference type="Proteomes" id="UP000310754">
    <property type="component" value="Unassembled WGS sequence"/>
</dbReference>
<dbReference type="PROSITE" id="PS51257">
    <property type="entry name" value="PROKAR_LIPOPROTEIN"/>
    <property type="match status" value="1"/>
</dbReference>
<feature type="region of interest" description="Disordered" evidence="1">
    <location>
        <begin position="151"/>
        <end position="185"/>
    </location>
</feature>
<evidence type="ECO:0000256" key="1">
    <source>
        <dbReference type="SAM" id="MobiDB-lite"/>
    </source>
</evidence>
<keyword evidence="3" id="KW-1185">Reference proteome</keyword>
<dbReference type="RefSeq" id="WP_190234787.1">
    <property type="nucleotide sequence ID" value="NZ_SSOA01000001.1"/>
</dbReference>
<dbReference type="EMBL" id="SSOA01000001">
    <property type="protein sequence ID" value="THF53805.1"/>
    <property type="molecule type" value="Genomic_DNA"/>
</dbReference>
<protein>
    <recommendedName>
        <fullName evidence="4">Lipoprotein</fullName>
    </recommendedName>
</protein>
<accession>A0A4S4A5M2</accession>
<comment type="caution">
    <text evidence="2">The sequence shown here is derived from an EMBL/GenBank/DDBJ whole genome shotgun (WGS) entry which is preliminary data.</text>
</comment>
<feature type="compositionally biased region" description="Polar residues" evidence="1">
    <location>
        <begin position="74"/>
        <end position="86"/>
    </location>
</feature>
<sequence length="310" mass="32852">MRYSVSGPAMIAALSMVQGCTVSDTLTPPLDVGTSGSISNSAPLNQTDMQTAIAQNQGAQNQGVQNQGVSSSAMGGQTEASYSYPQQPIEDGQPSPQNSLEAQAQALQNGYNPVASKPLGDNPGWQEHSQHHGGTRQPVENHRILNEQSQPRQAPVYGGQEAQAPASSQAANPAPESAQQAALAPDPASANAIRFLPIIGAPSQVVMPLSRQLGMEAREKGLVLRDSSTEPAQHILKGYFSAYNDGGRTVVVYVWDVLDASGNRLHRIQGQETVPGKAKDPWASVPASTMQNIATKTMDDYQEWRTKSAG</sequence>
<feature type="region of interest" description="Disordered" evidence="1">
    <location>
        <begin position="111"/>
        <end position="137"/>
    </location>
</feature>